<evidence type="ECO:0000313" key="1">
    <source>
        <dbReference type="EMBL" id="MPC88701.1"/>
    </source>
</evidence>
<name>A0A5B7ISY2_PORTR</name>
<evidence type="ECO:0000313" key="2">
    <source>
        <dbReference type="Proteomes" id="UP000324222"/>
    </source>
</evidence>
<dbReference type="Proteomes" id="UP000324222">
    <property type="component" value="Unassembled WGS sequence"/>
</dbReference>
<comment type="caution">
    <text evidence="1">The sequence shown here is derived from an EMBL/GenBank/DDBJ whole genome shotgun (WGS) entry which is preliminary data.</text>
</comment>
<proteinExistence type="predicted"/>
<gene>
    <name evidence="1" type="ORF">E2C01_083620</name>
</gene>
<reference evidence="1 2" key="1">
    <citation type="submission" date="2019-05" db="EMBL/GenBank/DDBJ databases">
        <title>Another draft genome of Portunus trituberculatus and its Hox gene families provides insights of decapod evolution.</title>
        <authorList>
            <person name="Jeong J.-H."/>
            <person name="Song I."/>
            <person name="Kim S."/>
            <person name="Choi T."/>
            <person name="Kim D."/>
            <person name="Ryu S."/>
            <person name="Kim W."/>
        </authorList>
    </citation>
    <scope>NUCLEOTIDE SEQUENCE [LARGE SCALE GENOMIC DNA]</scope>
    <source>
        <tissue evidence="1">Muscle</tissue>
    </source>
</reference>
<dbReference type="EMBL" id="VSRR010078662">
    <property type="protein sequence ID" value="MPC88701.1"/>
    <property type="molecule type" value="Genomic_DNA"/>
</dbReference>
<organism evidence="1 2">
    <name type="scientific">Portunus trituberculatus</name>
    <name type="common">Swimming crab</name>
    <name type="synonym">Neptunus trituberculatus</name>
    <dbReference type="NCBI Taxonomy" id="210409"/>
    <lineage>
        <taxon>Eukaryota</taxon>
        <taxon>Metazoa</taxon>
        <taxon>Ecdysozoa</taxon>
        <taxon>Arthropoda</taxon>
        <taxon>Crustacea</taxon>
        <taxon>Multicrustacea</taxon>
        <taxon>Malacostraca</taxon>
        <taxon>Eumalacostraca</taxon>
        <taxon>Eucarida</taxon>
        <taxon>Decapoda</taxon>
        <taxon>Pleocyemata</taxon>
        <taxon>Brachyura</taxon>
        <taxon>Eubrachyura</taxon>
        <taxon>Portunoidea</taxon>
        <taxon>Portunidae</taxon>
        <taxon>Portuninae</taxon>
        <taxon>Portunus</taxon>
    </lineage>
</organism>
<accession>A0A5B7ISY2</accession>
<dbReference type="AlphaFoldDB" id="A0A5B7ISY2"/>
<protein>
    <submittedName>
        <fullName evidence="1">Uncharacterized protein</fullName>
    </submittedName>
</protein>
<sequence>MRPWGAPRPSQEGGEELDASLTVAGNGPYYIVIITSNLSELRHDTSPFPQTRI</sequence>
<keyword evidence="2" id="KW-1185">Reference proteome</keyword>